<keyword evidence="7" id="KW-0443">Lipid metabolism</keyword>
<dbReference type="RefSeq" id="WP_122630197.1">
    <property type="nucleotide sequence ID" value="NZ_UPPP01000116.1"/>
</dbReference>
<gene>
    <name evidence="10" type="ORF">LUCI_4702</name>
</gene>
<evidence type="ECO:0000256" key="5">
    <source>
        <dbReference type="ARBA" id="ARBA00022777"/>
    </source>
</evidence>
<keyword evidence="5" id="KW-0418">Kinase</keyword>
<keyword evidence="11" id="KW-1185">Reference proteome</keyword>
<evidence type="ECO:0000256" key="1">
    <source>
        <dbReference type="ARBA" id="ARBA00001946"/>
    </source>
</evidence>
<accession>A0A498RH50</accession>
<dbReference type="AlphaFoldDB" id="A0A498RH50"/>
<dbReference type="InterPro" id="IPR001206">
    <property type="entry name" value="Diacylglycerol_kinase_cat_dom"/>
</dbReference>
<keyword evidence="6" id="KW-0067">ATP-binding</keyword>
<keyword evidence="4" id="KW-0547">Nucleotide-binding</keyword>
<dbReference type="PANTHER" id="PTHR12358">
    <property type="entry name" value="SPHINGOSINE KINASE"/>
    <property type="match status" value="1"/>
</dbReference>
<dbReference type="OrthoDB" id="142078at2"/>
<dbReference type="GO" id="GO:0005524">
    <property type="term" value="F:ATP binding"/>
    <property type="evidence" value="ECO:0007669"/>
    <property type="project" value="UniProtKB-KW"/>
</dbReference>
<sequence length="302" mass="33248">MTTPNRKKIWAICNPMAGQNTQDRITHMIELLKDQDLAPQVQFTAYPGHAEQLAREACQNNVALIIICGGDGTLNEIANGILAGQKQAGSLPALAVYPTGTANVVAKELGVPLDPVAFAALLRQNRQITVWPAEINDRYFIAMAGAGVDAQVVGQITPQEKKKLSVFTYILQTLTLLRQPWEHVYSVRIDGRIYRAASVIVTNSRYYAGKFELTPLSRLTEPRLYTCLITQGTRAHLLRVIFGLLAGRFHRQPFVRIIPGQSVTIEGLTTGPVQVDGDIRTKLPVTIRVGQKPLQFIAGQTQ</sequence>
<dbReference type="PROSITE" id="PS50146">
    <property type="entry name" value="DAGK"/>
    <property type="match status" value="1"/>
</dbReference>
<proteinExistence type="inferred from homology"/>
<evidence type="ECO:0000256" key="8">
    <source>
        <dbReference type="ARBA" id="ARBA00023264"/>
    </source>
</evidence>
<name>A0A498RH50_9FIRM</name>
<evidence type="ECO:0000256" key="7">
    <source>
        <dbReference type="ARBA" id="ARBA00023209"/>
    </source>
</evidence>
<keyword evidence="3" id="KW-0808">Transferase</keyword>
<dbReference type="GO" id="GO:0008654">
    <property type="term" value="P:phospholipid biosynthetic process"/>
    <property type="evidence" value="ECO:0007669"/>
    <property type="project" value="UniProtKB-KW"/>
</dbReference>
<dbReference type="Gene3D" id="2.60.200.40">
    <property type="match status" value="1"/>
</dbReference>
<dbReference type="InterPro" id="IPR045540">
    <property type="entry name" value="YegS/DAGK_C"/>
</dbReference>
<keyword evidence="8" id="KW-1208">Phospholipid metabolism</keyword>
<dbReference type="PANTHER" id="PTHR12358:SF106">
    <property type="entry name" value="LIPID KINASE YEGS"/>
    <property type="match status" value="1"/>
</dbReference>
<comment type="cofactor">
    <cofactor evidence="1">
        <name>Mg(2+)</name>
        <dbReference type="ChEBI" id="CHEBI:18420"/>
    </cofactor>
</comment>
<dbReference type="Pfam" id="PF00781">
    <property type="entry name" value="DAGK_cat"/>
    <property type="match status" value="1"/>
</dbReference>
<dbReference type="SMART" id="SM00046">
    <property type="entry name" value="DAGKc"/>
    <property type="match status" value="1"/>
</dbReference>
<dbReference type="InterPro" id="IPR016064">
    <property type="entry name" value="NAD/diacylglycerol_kinase_sf"/>
</dbReference>
<keyword evidence="7" id="KW-0594">Phospholipid biosynthesis</keyword>
<dbReference type="Proteomes" id="UP000277811">
    <property type="component" value="Unassembled WGS sequence"/>
</dbReference>
<evidence type="ECO:0000313" key="11">
    <source>
        <dbReference type="Proteomes" id="UP000277811"/>
    </source>
</evidence>
<dbReference type="InterPro" id="IPR017438">
    <property type="entry name" value="ATP-NAD_kinase_N"/>
</dbReference>
<evidence type="ECO:0000313" key="10">
    <source>
        <dbReference type="EMBL" id="VBB09412.1"/>
    </source>
</evidence>
<dbReference type="Gene3D" id="3.40.50.10330">
    <property type="entry name" value="Probable inorganic polyphosphate/atp-NAD kinase, domain 1"/>
    <property type="match status" value="1"/>
</dbReference>
<keyword evidence="7" id="KW-0444">Lipid biosynthesis</keyword>
<comment type="similarity">
    <text evidence="2">Belongs to the diacylglycerol/lipid kinase family.</text>
</comment>
<organism evidence="10 11">
    <name type="scientific">Lucifera butyrica</name>
    <dbReference type="NCBI Taxonomy" id="1351585"/>
    <lineage>
        <taxon>Bacteria</taxon>
        <taxon>Bacillati</taxon>
        <taxon>Bacillota</taxon>
        <taxon>Negativicutes</taxon>
        <taxon>Veillonellales</taxon>
        <taxon>Veillonellaceae</taxon>
        <taxon>Lucifera</taxon>
    </lineage>
</organism>
<evidence type="ECO:0000256" key="3">
    <source>
        <dbReference type="ARBA" id="ARBA00022679"/>
    </source>
</evidence>
<evidence type="ECO:0000256" key="6">
    <source>
        <dbReference type="ARBA" id="ARBA00022840"/>
    </source>
</evidence>
<dbReference type="InterPro" id="IPR050187">
    <property type="entry name" value="Lipid_Phosphate_FormReg"/>
</dbReference>
<dbReference type="Pfam" id="PF19279">
    <property type="entry name" value="YegS_C"/>
    <property type="match status" value="1"/>
</dbReference>
<feature type="domain" description="DAGKc" evidence="9">
    <location>
        <begin position="4"/>
        <end position="139"/>
    </location>
</feature>
<dbReference type="EMBL" id="UPPP01000116">
    <property type="protein sequence ID" value="VBB09412.1"/>
    <property type="molecule type" value="Genomic_DNA"/>
</dbReference>
<evidence type="ECO:0000256" key="4">
    <source>
        <dbReference type="ARBA" id="ARBA00022741"/>
    </source>
</evidence>
<dbReference type="SUPFAM" id="SSF111331">
    <property type="entry name" value="NAD kinase/diacylglycerol kinase-like"/>
    <property type="match status" value="1"/>
</dbReference>
<dbReference type="GO" id="GO:0005886">
    <property type="term" value="C:plasma membrane"/>
    <property type="evidence" value="ECO:0007669"/>
    <property type="project" value="TreeGrafter"/>
</dbReference>
<evidence type="ECO:0000259" key="9">
    <source>
        <dbReference type="PROSITE" id="PS50146"/>
    </source>
</evidence>
<evidence type="ECO:0000256" key="2">
    <source>
        <dbReference type="ARBA" id="ARBA00005983"/>
    </source>
</evidence>
<reference evidence="10 11" key="1">
    <citation type="submission" date="2018-06" db="EMBL/GenBank/DDBJ databases">
        <authorList>
            <person name="Strepis N."/>
        </authorList>
    </citation>
    <scope>NUCLEOTIDE SEQUENCE [LARGE SCALE GENOMIC DNA]</scope>
    <source>
        <strain evidence="10">LUCI</strain>
    </source>
</reference>
<dbReference type="GO" id="GO:0016301">
    <property type="term" value="F:kinase activity"/>
    <property type="evidence" value="ECO:0007669"/>
    <property type="project" value="UniProtKB-KW"/>
</dbReference>
<protein>
    <recommendedName>
        <fullName evidence="9">DAGKc domain-containing protein</fullName>
    </recommendedName>
</protein>